<dbReference type="Gene3D" id="3.20.20.70">
    <property type="entry name" value="Aldolase class I"/>
    <property type="match status" value="1"/>
</dbReference>
<dbReference type="InterPro" id="IPR022998">
    <property type="entry name" value="ThiamineP_synth_TenI"/>
</dbReference>
<name>A0ABW0K1S3_9BACL</name>
<dbReference type="EMBL" id="JBHSMJ010000004">
    <property type="protein sequence ID" value="MFC5446978.1"/>
    <property type="molecule type" value="Genomic_DNA"/>
</dbReference>
<evidence type="ECO:0000256" key="2">
    <source>
        <dbReference type="ARBA" id="ARBA00022977"/>
    </source>
</evidence>
<gene>
    <name evidence="4" type="ORF">ACFPOG_01770</name>
</gene>
<keyword evidence="2" id="KW-0784">Thiamine biosynthesis</keyword>
<evidence type="ECO:0000313" key="5">
    <source>
        <dbReference type="Proteomes" id="UP001596044"/>
    </source>
</evidence>
<feature type="domain" description="Thiamine phosphate synthase/TenI" evidence="3">
    <location>
        <begin position="8"/>
        <end position="183"/>
    </location>
</feature>
<organism evidence="4 5">
    <name type="scientific">Paenibacillus aestuarii</name>
    <dbReference type="NCBI Taxonomy" id="516965"/>
    <lineage>
        <taxon>Bacteria</taxon>
        <taxon>Bacillati</taxon>
        <taxon>Bacillota</taxon>
        <taxon>Bacilli</taxon>
        <taxon>Bacillales</taxon>
        <taxon>Paenibacillaceae</taxon>
        <taxon>Paenibacillus</taxon>
    </lineage>
</organism>
<comment type="caution">
    <text evidence="4">The sequence shown here is derived from an EMBL/GenBank/DDBJ whole genome shotgun (WGS) entry which is preliminary data.</text>
</comment>
<dbReference type="InterPro" id="IPR013785">
    <property type="entry name" value="Aldolase_TIM"/>
</dbReference>
<evidence type="ECO:0000259" key="3">
    <source>
        <dbReference type="Pfam" id="PF02581"/>
    </source>
</evidence>
<accession>A0ABW0K1S3</accession>
<dbReference type="SUPFAM" id="SSF51391">
    <property type="entry name" value="Thiamin phosphate synthase"/>
    <property type="match status" value="1"/>
</dbReference>
<dbReference type="Pfam" id="PF02581">
    <property type="entry name" value="TMP-TENI"/>
    <property type="match status" value="1"/>
</dbReference>
<sequence length="208" mass="22102">MAGYELHVISNGKLEEATFARIAGCIHPYVTAIHIREKEKPAEQVLRLIGAALAAGVPAERLYVNGHLSIAATVTLGGLHMAGSSPQLTSLHDMSNRALRTGVSVHGVNEARQREQEGADYLVFGHIYETGSKPGLPPRGLELLSEVTAEVSIPVIAIGGVTPERIRPVLEAGASGVAVMSGIWDAADPEQAVRAYANELTIKESKQR</sequence>
<evidence type="ECO:0000313" key="4">
    <source>
        <dbReference type="EMBL" id="MFC5446978.1"/>
    </source>
</evidence>
<dbReference type="PANTHER" id="PTHR20857">
    <property type="entry name" value="THIAMINE-PHOSPHATE PYROPHOSPHORYLASE"/>
    <property type="match status" value="1"/>
</dbReference>
<reference evidence="5" key="1">
    <citation type="journal article" date="2019" name="Int. J. Syst. Evol. Microbiol.">
        <title>The Global Catalogue of Microorganisms (GCM) 10K type strain sequencing project: providing services to taxonomists for standard genome sequencing and annotation.</title>
        <authorList>
            <consortium name="The Broad Institute Genomics Platform"/>
            <consortium name="The Broad Institute Genome Sequencing Center for Infectious Disease"/>
            <person name="Wu L."/>
            <person name="Ma J."/>
        </authorList>
    </citation>
    <scope>NUCLEOTIDE SEQUENCE [LARGE SCALE GENOMIC DNA]</scope>
    <source>
        <strain evidence="5">KACC 11904</strain>
    </source>
</reference>
<comment type="pathway">
    <text evidence="1">Cofactor biosynthesis; thiamine diphosphate biosynthesis.</text>
</comment>
<dbReference type="Proteomes" id="UP001596044">
    <property type="component" value="Unassembled WGS sequence"/>
</dbReference>
<dbReference type="PANTHER" id="PTHR20857:SF22">
    <property type="entry name" value="THIAZOLE TAUTOMERASE"/>
    <property type="match status" value="1"/>
</dbReference>
<evidence type="ECO:0000256" key="1">
    <source>
        <dbReference type="ARBA" id="ARBA00004948"/>
    </source>
</evidence>
<proteinExistence type="predicted"/>
<dbReference type="InterPro" id="IPR036206">
    <property type="entry name" value="ThiamineP_synth_sf"/>
</dbReference>
<dbReference type="CDD" id="cd00564">
    <property type="entry name" value="TMP_TenI"/>
    <property type="match status" value="1"/>
</dbReference>
<keyword evidence="5" id="KW-1185">Reference proteome</keyword>
<dbReference type="RefSeq" id="WP_270880341.1">
    <property type="nucleotide sequence ID" value="NZ_JAQFVF010000033.1"/>
</dbReference>
<protein>
    <submittedName>
        <fullName evidence="4">Thiamine phosphate synthase</fullName>
    </submittedName>
</protein>